<name>B4S7H3_PROA2</name>
<dbReference type="EMBL" id="CP001108">
    <property type="protein sequence ID" value="ACF46010.1"/>
    <property type="molecule type" value="Genomic_DNA"/>
</dbReference>
<dbReference type="InterPro" id="IPR008930">
    <property type="entry name" value="Terpenoid_cyclase/PrenylTrfase"/>
</dbReference>
<feature type="transmembrane region" description="Helical" evidence="1">
    <location>
        <begin position="7"/>
        <end position="26"/>
    </location>
</feature>
<feature type="transmembrane region" description="Helical" evidence="1">
    <location>
        <begin position="32"/>
        <end position="50"/>
    </location>
</feature>
<accession>B4S7H3</accession>
<keyword evidence="3" id="KW-1185">Reference proteome</keyword>
<dbReference type="Proteomes" id="UP000002725">
    <property type="component" value="Chromosome"/>
</dbReference>
<evidence type="ECO:0008006" key="4">
    <source>
        <dbReference type="Google" id="ProtNLM"/>
    </source>
</evidence>
<dbReference type="Gene3D" id="1.50.10.20">
    <property type="match status" value="1"/>
</dbReference>
<dbReference type="AlphaFoldDB" id="B4S7H3"/>
<keyword evidence="1" id="KW-0472">Membrane</keyword>
<keyword evidence="1" id="KW-0812">Transmembrane</keyword>
<protein>
    <recommendedName>
        <fullName evidence="4">Squalene cyclase C-terminal domain-containing protein</fullName>
    </recommendedName>
</protein>
<organism evidence="2 3">
    <name type="scientific">Prosthecochloris aestuarii (strain DSM 271 / SK 413)</name>
    <dbReference type="NCBI Taxonomy" id="290512"/>
    <lineage>
        <taxon>Bacteria</taxon>
        <taxon>Pseudomonadati</taxon>
        <taxon>Chlorobiota</taxon>
        <taxon>Chlorobiia</taxon>
        <taxon>Chlorobiales</taxon>
        <taxon>Chlorobiaceae</taxon>
        <taxon>Prosthecochloris</taxon>
    </lineage>
</organism>
<evidence type="ECO:0000313" key="3">
    <source>
        <dbReference type="Proteomes" id="UP000002725"/>
    </source>
</evidence>
<keyword evidence="1" id="KW-1133">Transmembrane helix</keyword>
<proteinExistence type="predicted"/>
<gene>
    <name evidence="2" type="ordered locus">Paes_0968</name>
</gene>
<dbReference type="SUPFAM" id="SSF48239">
    <property type="entry name" value="Terpenoid cyclases/Protein prenyltransferases"/>
    <property type="match status" value="1"/>
</dbReference>
<sequence>MNNSSFYISFAVAWTFIEATIALSGVQEWNTAILRSIFVVLFGGAILVHIRSNRRRSLKKLSGKNLNKQVLKSIENGFKYLLEENTNKNGQRMRLSPSIMESATTIGALSLASTILHKDGSVEQRTIEWLFGALKKVFRDKVPVKYFECSRCDNGNICNVAYFDYLSHFYYAKNTNLYNKFVDEFQFLGEILASRLSCTKSKCGWKLFDQGEYDVLATSTNLILCSVWGSLSESQEKRAIKLLLALQANSGPKKGSWDRIITDGRWCAGSLEIITAHRVIECLAIYKNKYSEFSSDIDAAITNAVTYLKSCQGGEEPVNYEHQVGIDDVELLRGTGHIVQAMVKAEKHDEFLVDKINTLIHSQQKNGEFIGQLGYLDGQREIRNKTDLTAFITRTLCLYYQKYA</sequence>
<evidence type="ECO:0000256" key="1">
    <source>
        <dbReference type="SAM" id="Phobius"/>
    </source>
</evidence>
<evidence type="ECO:0000313" key="2">
    <source>
        <dbReference type="EMBL" id="ACF46010.1"/>
    </source>
</evidence>
<dbReference type="HOGENOM" id="CLU_681264_0_0_10"/>
<dbReference type="KEGG" id="paa:Paes_0968"/>
<reference evidence="2" key="1">
    <citation type="submission" date="2008-06" db="EMBL/GenBank/DDBJ databases">
        <title>Complete sequence of chromosome of Prosthecochloris aestuarii DSM 271.</title>
        <authorList>
            <consortium name="US DOE Joint Genome Institute"/>
            <person name="Lucas S."/>
            <person name="Copeland A."/>
            <person name="Lapidus A."/>
            <person name="Glavina del Rio T."/>
            <person name="Dalin E."/>
            <person name="Tice H."/>
            <person name="Bruce D."/>
            <person name="Goodwin L."/>
            <person name="Pitluck S."/>
            <person name="Schmutz J."/>
            <person name="Larimer F."/>
            <person name="Land M."/>
            <person name="Hauser L."/>
            <person name="Kyrpides N."/>
            <person name="Anderson I."/>
            <person name="Liu Z."/>
            <person name="Li T."/>
            <person name="Zhao F."/>
            <person name="Overmann J."/>
            <person name="Bryant D.A."/>
            <person name="Richardson P."/>
        </authorList>
    </citation>
    <scope>NUCLEOTIDE SEQUENCE [LARGE SCALE GENOMIC DNA]</scope>
    <source>
        <strain evidence="2">DSM 271</strain>
    </source>
</reference>